<reference evidence="1 2" key="1">
    <citation type="submission" date="2019-10" db="EMBL/GenBank/DDBJ databases">
        <authorList>
            <person name="Palmer J.M."/>
        </authorList>
    </citation>
    <scope>NUCLEOTIDE SEQUENCE [LARGE SCALE GENOMIC DNA]</scope>
    <source>
        <strain evidence="1 2">TWF694</strain>
    </source>
</reference>
<keyword evidence="2" id="KW-1185">Reference proteome</keyword>
<evidence type="ECO:0000313" key="1">
    <source>
        <dbReference type="EMBL" id="KAK6540732.1"/>
    </source>
</evidence>
<protein>
    <submittedName>
        <fullName evidence="1">Uncharacterized protein</fullName>
    </submittedName>
</protein>
<gene>
    <name evidence="1" type="ORF">TWF694_008124</name>
</gene>
<organism evidence="1 2">
    <name type="scientific">Orbilia ellipsospora</name>
    <dbReference type="NCBI Taxonomy" id="2528407"/>
    <lineage>
        <taxon>Eukaryota</taxon>
        <taxon>Fungi</taxon>
        <taxon>Dikarya</taxon>
        <taxon>Ascomycota</taxon>
        <taxon>Pezizomycotina</taxon>
        <taxon>Orbiliomycetes</taxon>
        <taxon>Orbiliales</taxon>
        <taxon>Orbiliaceae</taxon>
        <taxon>Orbilia</taxon>
    </lineage>
</organism>
<sequence>MLRKIAHLYAFAGFYAVPILVSAVPDIQMGPVFYLMLIHTHSETLKSVGENLISAAKLISTALPSFETDCLIPVKETLADLSNPQYYPTANTPGTGMDLETYAWDLTATDIYTQINDFITGILSTPVSLPEDVWTVREETVTSTTTFQEALDSFATAMLVGAVDFENPSQLSNWLFTIDINDDRAILSADGFLEVIVALKVLEDMVWDAMERVESGYYAAQWWVKDGGAGYIMLKEPLAWGKGFWGELGNMLMKVRLGLEEVRETVGLGGVEGAPLEDLFDDMELGGGEAGDIQLEGLEDQDD</sequence>
<proteinExistence type="predicted"/>
<accession>A0AAV9XGJ7</accession>
<comment type="caution">
    <text evidence="1">The sequence shown here is derived from an EMBL/GenBank/DDBJ whole genome shotgun (WGS) entry which is preliminary data.</text>
</comment>
<dbReference type="EMBL" id="JAVHJO010000004">
    <property type="protein sequence ID" value="KAK6540732.1"/>
    <property type="molecule type" value="Genomic_DNA"/>
</dbReference>
<name>A0AAV9XGJ7_9PEZI</name>
<evidence type="ECO:0000313" key="2">
    <source>
        <dbReference type="Proteomes" id="UP001365542"/>
    </source>
</evidence>
<dbReference type="AlphaFoldDB" id="A0AAV9XGJ7"/>
<dbReference type="Proteomes" id="UP001365542">
    <property type="component" value="Unassembled WGS sequence"/>
</dbReference>